<evidence type="ECO:0000313" key="3">
    <source>
        <dbReference type="Proteomes" id="UP000317165"/>
    </source>
</evidence>
<dbReference type="AlphaFoldDB" id="A0A552PID7"/>
<reference evidence="2 3" key="1">
    <citation type="submission" date="2019-01" db="EMBL/GenBank/DDBJ databases">
        <title>Coherence of Microcystis species and biogeography revealed through population genomics.</title>
        <authorList>
            <person name="Perez-Carrascal O.M."/>
            <person name="Terrat Y."/>
            <person name="Giani A."/>
            <person name="Fortin N."/>
            <person name="Tromas N."/>
            <person name="Shapiro B.J."/>
        </authorList>
    </citation>
    <scope>NUCLEOTIDE SEQUENCE [LARGE SCALE GENOMIC DNA]</scope>
    <source>
        <strain evidence="2">Mp_MB_F_20051200_S9</strain>
    </source>
</reference>
<comment type="caution">
    <text evidence="2">The sequence shown here is derived from an EMBL/GenBank/DDBJ whole genome shotgun (WGS) entry which is preliminary data.</text>
</comment>
<feature type="region of interest" description="Disordered" evidence="1">
    <location>
        <begin position="471"/>
        <end position="494"/>
    </location>
</feature>
<name>A0A552PID7_9CHRO</name>
<evidence type="ECO:0000313" key="2">
    <source>
        <dbReference type="EMBL" id="TRV56652.1"/>
    </source>
</evidence>
<accession>A0A552PID7</accession>
<organism evidence="2 3">
    <name type="scientific">Microcystis panniformis Mp_MB_F_20051200_S9</name>
    <dbReference type="NCBI Taxonomy" id="2486223"/>
    <lineage>
        <taxon>Bacteria</taxon>
        <taxon>Bacillati</taxon>
        <taxon>Cyanobacteriota</taxon>
        <taxon>Cyanophyceae</taxon>
        <taxon>Oscillatoriophycideae</taxon>
        <taxon>Chroococcales</taxon>
        <taxon>Microcystaceae</taxon>
        <taxon>Microcystis</taxon>
    </lineage>
</organism>
<protein>
    <recommendedName>
        <fullName evidence="4">FHA domain containing protein</fullName>
    </recommendedName>
</protein>
<feature type="region of interest" description="Disordered" evidence="1">
    <location>
        <begin position="397"/>
        <end position="432"/>
    </location>
</feature>
<dbReference type="Proteomes" id="UP000317165">
    <property type="component" value="Unassembled WGS sequence"/>
</dbReference>
<sequence>MVCIDFGLGSRRNVLSLLHKLIPVKTLHICLVIGLLTTLLTACGDRLTATNLPTSETPHLPVVQGRISEVAPPALIQELRPSLDRYAPQVTILSPLAQQVFDDTQVTVKLQVSDLPIFQDDTLKLGPHLSLIVDNEPAAAIYDFKQPIILENLAPGTHTLRVLALRPWQESFKNDGAFAETTFHILTKTGKNAPDHNLPLLTYSSPQGIYGAEPILLDFYLSNAPLRLSNTANEDNNLQDWRIRVTVNGESFLLDTWEPIYLKGFNKGNNWVQLEFIDGKGNKIENEFNTSVRVISFDPSYQDGLSQLVRGDLSPIIARSIVDPNYQTIPSLEEETPVIEPETPIVEEETPVVEAEKNPIVEPKTPILEETPVIEPESPIVEESPVIEPESPIVEEKPVETETVEKLEETPEAIESPLTTIPETKEINEPASSIQPLVEVEPIPEPQNNSEQKITIFDRVQQTLNRFQLASSPAEKDIELPTLDPQLFTNGDRG</sequence>
<evidence type="ECO:0000256" key="1">
    <source>
        <dbReference type="SAM" id="MobiDB-lite"/>
    </source>
</evidence>
<proteinExistence type="predicted"/>
<dbReference type="EMBL" id="SFAC01000268">
    <property type="protein sequence ID" value="TRV56652.1"/>
    <property type="molecule type" value="Genomic_DNA"/>
</dbReference>
<evidence type="ECO:0008006" key="4">
    <source>
        <dbReference type="Google" id="ProtNLM"/>
    </source>
</evidence>
<feature type="compositionally biased region" description="Basic and acidic residues" evidence="1">
    <location>
        <begin position="397"/>
        <end position="409"/>
    </location>
</feature>
<gene>
    <name evidence="2" type="ORF">EWV53_22360</name>
</gene>